<dbReference type="CDD" id="cd02440">
    <property type="entry name" value="AdoMet_MTases"/>
    <property type="match status" value="1"/>
</dbReference>
<evidence type="ECO:0000259" key="4">
    <source>
        <dbReference type="Pfam" id="PF13847"/>
    </source>
</evidence>
<dbReference type="Pfam" id="PF17827">
    <property type="entry name" value="PrmC_N"/>
    <property type="match status" value="1"/>
</dbReference>
<dbReference type="InterPro" id="IPR050320">
    <property type="entry name" value="N5-glutamine_MTase"/>
</dbReference>
<dbReference type="GO" id="GO:0005739">
    <property type="term" value="C:mitochondrion"/>
    <property type="evidence" value="ECO:0007669"/>
    <property type="project" value="TreeGrafter"/>
</dbReference>
<dbReference type="InterPro" id="IPR040758">
    <property type="entry name" value="PrmC_N"/>
</dbReference>
<evidence type="ECO:0000313" key="6">
    <source>
        <dbReference type="EMBL" id="KAG1312563.1"/>
    </source>
</evidence>
<dbReference type="GO" id="GO:0032259">
    <property type="term" value="P:methylation"/>
    <property type="evidence" value="ECO:0007669"/>
    <property type="project" value="UniProtKB-KW"/>
</dbReference>
<dbReference type="InterPro" id="IPR004556">
    <property type="entry name" value="HemK-like"/>
</dbReference>
<dbReference type="GO" id="GO:0008276">
    <property type="term" value="F:protein methyltransferase activity"/>
    <property type="evidence" value="ECO:0007669"/>
    <property type="project" value="InterPro"/>
</dbReference>
<dbReference type="AlphaFoldDB" id="A0A9P6XF97"/>
<dbReference type="PROSITE" id="PS00092">
    <property type="entry name" value="N6_MTASE"/>
    <property type="match status" value="1"/>
</dbReference>
<gene>
    <name evidence="6" type="ORF">G6F64_002929</name>
</gene>
<comment type="caution">
    <text evidence="6">The sequence shown here is derived from an EMBL/GenBank/DDBJ whole genome shotgun (WGS) entry which is preliminary data.</text>
</comment>
<dbReference type="Gene3D" id="1.10.8.10">
    <property type="entry name" value="DNA helicase RuvA subunit, C-terminal domain"/>
    <property type="match status" value="1"/>
</dbReference>
<protein>
    <submittedName>
        <fullName evidence="6">Uncharacterized protein</fullName>
    </submittedName>
</protein>
<keyword evidence="1" id="KW-0489">Methyltransferase</keyword>
<dbReference type="SUPFAM" id="SSF53335">
    <property type="entry name" value="S-adenosyl-L-methionine-dependent methyltransferases"/>
    <property type="match status" value="1"/>
</dbReference>
<keyword evidence="2" id="KW-0808">Transferase</keyword>
<dbReference type="GO" id="GO:0003676">
    <property type="term" value="F:nucleic acid binding"/>
    <property type="evidence" value="ECO:0007669"/>
    <property type="project" value="InterPro"/>
</dbReference>
<evidence type="ECO:0000313" key="7">
    <source>
        <dbReference type="Proteomes" id="UP000716291"/>
    </source>
</evidence>
<dbReference type="NCBIfam" id="TIGR00536">
    <property type="entry name" value="hemK_fam"/>
    <property type="match status" value="1"/>
</dbReference>
<keyword evidence="3" id="KW-0949">S-adenosyl-L-methionine</keyword>
<name>A0A9P6XF97_RHIOR</name>
<feature type="domain" description="Methyltransferase" evidence="4">
    <location>
        <begin position="117"/>
        <end position="251"/>
    </location>
</feature>
<evidence type="ECO:0000256" key="1">
    <source>
        <dbReference type="ARBA" id="ARBA00022603"/>
    </source>
</evidence>
<keyword evidence="7" id="KW-1185">Reference proteome</keyword>
<dbReference type="EMBL" id="JAANQT010000268">
    <property type="protein sequence ID" value="KAG1312563.1"/>
    <property type="molecule type" value="Genomic_DNA"/>
</dbReference>
<dbReference type="Proteomes" id="UP000716291">
    <property type="component" value="Unassembled WGS sequence"/>
</dbReference>
<accession>A0A9P6XF97</accession>
<feature type="domain" description="Release factor glutamine methyltransferase N-terminal" evidence="5">
    <location>
        <begin position="25"/>
        <end position="75"/>
    </location>
</feature>
<evidence type="ECO:0000256" key="3">
    <source>
        <dbReference type="ARBA" id="ARBA00022691"/>
    </source>
</evidence>
<dbReference type="InterPro" id="IPR029063">
    <property type="entry name" value="SAM-dependent_MTases_sf"/>
</dbReference>
<reference evidence="6" key="1">
    <citation type="journal article" date="2020" name="Microb. Genom.">
        <title>Genetic diversity of clinical and environmental Mucorales isolates obtained from an investigation of mucormycosis cases among solid organ transplant recipients.</title>
        <authorList>
            <person name="Nguyen M.H."/>
            <person name="Kaul D."/>
            <person name="Muto C."/>
            <person name="Cheng S.J."/>
            <person name="Richter R.A."/>
            <person name="Bruno V.M."/>
            <person name="Liu G."/>
            <person name="Beyhan S."/>
            <person name="Sundermann A.J."/>
            <person name="Mounaud S."/>
            <person name="Pasculle A.W."/>
            <person name="Nierman W.C."/>
            <person name="Driscoll E."/>
            <person name="Cumbie R."/>
            <person name="Clancy C.J."/>
            <person name="Dupont C.L."/>
        </authorList>
    </citation>
    <scope>NUCLEOTIDE SEQUENCE</scope>
    <source>
        <strain evidence="6">GL11</strain>
    </source>
</reference>
<dbReference type="PANTHER" id="PTHR18895:SF74">
    <property type="entry name" value="MTRF1L RELEASE FACTOR GLUTAMINE METHYLTRANSFERASE"/>
    <property type="match status" value="1"/>
</dbReference>
<proteinExistence type="predicted"/>
<dbReference type="Pfam" id="PF13847">
    <property type="entry name" value="Methyltransf_31"/>
    <property type="match status" value="1"/>
</dbReference>
<dbReference type="PANTHER" id="PTHR18895">
    <property type="entry name" value="HEMK METHYLTRANSFERASE"/>
    <property type="match status" value="1"/>
</dbReference>
<dbReference type="InterPro" id="IPR002052">
    <property type="entry name" value="DNA_methylase_N6_adenine_CS"/>
</dbReference>
<dbReference type="Gene3D" id="3.40.50.150">
    <property type="entry name" value="Vaccinia Virus protein VP39"/>
    <property type="match status" value="1"/>
</dbReference>
<dbReference type="OrthoDB" id="269872at2759"/>
<evidence type="ECO:0000259" key="5">
    <source>
        <dbReference type="Pfam" id="PF17827"/>
    </source>
</evidence>
<sequence>MNQTKWIQRLIVACDGDFNHAKKQLQWLKEKVIADSRGNKKSWRDSNLTEQEKEHLNTLIDQRVLQHKPLQYILGTQPFCELDIVTKPPTLIPRWETEEWTDRLIKLLYPYLTAQNEKKMRILDICTGTGCIALALSSQLPKGSVEIIGLDISSRAIELANHNLIVHKHRLKNPVQFQQGDIFDNLPLSSSFHLVVSNPPYVTHDEYKSLDPDVKNWEDPRALVADNQGTCVHRRIIDVAKHNKPFASGLPRIVMEMGGTHQIDLLSRALDKNGYLDIQVWKDLAEKDRVIIAKAVPATMVAATTYTFMRLKAASIVSVSNPLTYIPSGEPTFDSANLDRIRDDWKHRNHGIGLRDVSRSGGGV</sequence>
<organism evidence="6 7">
    <name type="scientific">Rhizopus oryzae</name>
    <name type="common">Mucormycosis agent</name>
    <name type="synonym">Rhizopus arrhizus var. delemar</name>
    <dbReference type="NCBI Taxonomy" id="64495"/>
    <lineage>
        <taxon>Eukaryota</taxon>
        <taxon>Fungi</taxon>
        <taxon>Fungi incertae sedis</taxon>
        <taxon>Mucoromycota</taxon>
        <taxon>Mucoromycotina</taxon>
        <taxon>Mucoromycetes</taxon>
        <taxon>Mucorales</taxon>
        <taxon>Mucorineae</taxon>
        <taxon>Rhizopodaceae</taxon>
        <taxon>Rhizopus</taxon>
    </lineage>
</organism>
<dbReference type="InterPro" id="IPR025714">
    <property type="entry name" value="Methyltranfer_dom"/>
</dbReference>
<evidence type="ECO:0000256" key="2">
    <source>
        <dbReference type="ARBA" id="ARBA00022679"/>
    </source>
</evidence>